<feature type="compositionally biased region" description="Polar residues" evidence="1">
    <location>
        <begin position="240"/>
        <end position="260"/>
    </location>
</feature>
<dbReference type="GO" id="GO:0051123">
    <property type="term" value="P:RNA polymerase II preinitiation complex assembly"/>
    <property type="evidence" value="ECO:0007669"/>
    <property type="project" value="EnsemblFungi"/>
</dbReference>
<reference evidence="2 3" key="1">
    <citation type="journal article" date="2011" name="Proc. Natl. Acad. Sci. U.S.A.">
        <title>Evolutionary erosion of yeast sex chromosomes by mating-type switching accidents.</title>
        <authorList>
            <person name="Gordon J.L."/>
            <person name="Armisen D."/>
            <person name="Proux-Wera E."/>
            <person name="Oheigeartaigh S.S."/>
            <person name="Byrne K.P."/>
            <person name="Wolfe K.H."/>
        </authorList>
    </citation>
    <scope>NUCLEOTIDE SEQUENCE [LARGE SCALE GENOMIC DNA]</scope>
    <source>
        <strain evidence="3">ATCC 24235 / CBS 4417 / NBRC 1672 / NRRL Y-8282 / UCD 70-5</strain>
    </source>
</reference>
<dbReference type="HOGENOM" id="CLU_046031_0_0_1"/>
<dbReference type="GO" id="GO:0003713">
    <property type="term" value="F:transcription coactivator activity"/>
    <property type="evidence" value="ECO:0007669"/>
    <property type="project" value="EnsemblFungi"/>
</dbReference>
<feature type="region of interest" description="Disordered" evidence="1">
    <location>
        <begin position="1"/>
        <end position="25"/>
    </location>
</feature>
<dbReference type="GO" id="GO:0070847">
    <property type="term" value="C:core mediator complex"/>
    <property type="evidence" value="ECO:0007669"/>
    <property type="project" value="EnsemblFungi"/>
</dbReference>
<dbReference type="GeneID" id="11532571"/>
<dbReference type="RefSeq" id="XP_003683937.1">
    <property type="nucleotide sequence ID" value="XM_003683889.1"/>
</dbReference>
<dbReference type="GO" id="GO:0016592">
    <property type="term" value="C:mediator complex"/>
    <property type="evidence" value="ECO:0007669"/>
    <property type="project" value="EnsemblFungi"/>
</dbReference>
<dbReference type="Proteomes" id="UP000005666">
    <property type="component" value="Chromosome 1"/>
</dbReference>
<dbReference type="KEGG" id="tpf:TPHA_0A04290"/>
<feature type="region of interest" description="Disordered" evidence="1">
    <location>
        <begin position="325"/>
        <end position="344"/>
    </location>
</feature>
<keyword evidence="3" id="KW-1185">Reference proteome</keyword>
<sequence>MAKSTPALATMSSAMLPPTPNDGESTKYRNKVTQCFDDILDVSTQMLVQQQLKTIQLDINVTNGFNLSQQKILHEKVNLFHSLLDDLECTLETSKTFTEHIAKLGKQREEEKLKKDKEREEELERTRKRLEDEEQKAKEKAEQEEKKKTEEEHVQSQKVGNIDNESQLLNFNSSNDIESTDKLDFLVDTPSNLLADFPTKNDDLINSFAETASNKNNKIEEKVNEDKMESNKAASEENKLTSATPADNGNTNNMGASTFDNSNPIDMSMFSGLDGNGFDLGNFGSLDTPSLVTEPTAPEVKHNDSNNVNENAEKMIDQLNVENENVEKNDKSDTNTNNDNNTIGDNTDDYLTLNDFNDLNIDWNANGDPEDIDLNIFNI</sequence>
<dbReference type="eggNOG" id="ENOG502RZB6">
    <property type="taxonomic scope" value="Eukaryota"/>
</dbReference>
<dbReference type="InterPro" id="IPR021017">
    <property type="entry name" value="Mediator_Med2_fun"/>
</dbReference>
<evidence type="ECO:0000313" key="2">
    <source>
        <dbReference type="EMBL" id="CCE61503.1"/>
    </source>
</evidence>
<dbReference type="GO" id="GO:0000122">
    <property type="term" value="P:negative regulation of transcription by RNA polymerase II"/>
    <property type="evidence" value="ECO:0007669"/>
    <property type="project" value="EnsemblFungi"/>
</dbReference>
<feature type="region of interest" description="Disordered" evidence="1">
    <location>
        <begin position="216"/>
        <end position="260"/>
    </location>
</feature>
<dbReference type="Pfam" id="PF11214">
    <property type="entry name" value="Med2"/>
    <property type="match status" value="1"/>
</dbReference>
<dbReference type="GO" id="GO:0061629">
    <property type="term" value="F:RNA polymerase II-specific DNA-binding transcription factor binding"/>
    <property type="evidence" value="ECO:0007669"/>
    <property type="project" value="EnsemblFungi"/>
</dbReference>
<dbReference type="AlphaFoldDB" id="G8BNM5"/>
<dbReference type="OMA" id="AEMMMQQ"/>
<evidence type="ECO:0000313" key="3">
    <source>
        <dbReference type="Proteomes" id="UP000005666"/>
    </source>
</evidence>
<dbReference type="GO" id="GO:0034976">
    <property type="term" value="P:response to endoplasmic reticulum stress"/>
    <property type="evidence" value="ECO:0007669"/>
    <property type="project" value="EnsemblFungi"/>
</dbReference>
<proteinExistence type="predicted"/>
<protein>
    <recommendedName>
        <fullName evidence="4">Mediator complex subunit 2</fullName>
    </recommendedName>
</protein>
<dbReference type="EMBL" id="HE612856">
    <property type="protein sequence ID" value="CCE61503.1"/>
    <property type="molecule type" value="Genomic_DNA"/>
</dbReference>
<dbReference type="GO" id="GO:0060261">
    <property type="term" value="P:positive regulation of transcription initiation by RNA polymerase II"/>
    <property type="evidence" value="ECO:0007669"/>
    <property type="project" value="EnsemblFungi"/>
</dbReference>
<dbReference type="STRING" id="1071381.G8BNM5"/>
<evidence type="ECO:0008006" key="4">
    <source>
        <dbReference type="Google" id="ProtNLM"/>
    </source>
</evidence>
<name>G8BNM5_TETPH</name>
<organism evidence="2 3">
    <name type="scientific">Tetrapisispora phaffii (strain ATCC 24235 / CBS 4417 / NBRC 1672 / NRRL Y-8282 / UCD 70-5)</name>
    <name type="common">Yeast</name>
    <name type="synonym">Fabospora phaffii</name>
    <dbReference type="NCBI Taxonomy" id="1071381"/>
    <lineage>
        <taxon>Eukaryota</taxon>
        <taxon>Fungi</taxon>
        <taxon>Dikarya</taxon>
        <taxon>Ascomycota</taxon>
        <taxon>Saccharomycotina</taxon>
        <taxon>Saccharomycetes</taxon>
        <taxon>Saccharomycetales</taxon>
        <taxon>Saccharomycetaceae</taxon>
        <taxon>Tetrapisispora</taxon>
    </lineage>
</organism>
<dbReference type="GO" id="GO:0005829">
    <property type="term" value="C:cytosol"/>
    <property type="evidence" value="ECO:0007669"/>
    <property type="project" value="EnsemblFungi"/>
</dbReference>
<evidence type="ECO:0000256" key="1">
    <source>
        <dbReference type="SAM" id="MobiDB-lite"/>
    </source>
</evidence>
<dbReference type="GO" id="GO:0032968">
    <property type="term" value="P:positive regulation of transcription elongation by RNA polymerase II"/>
    <property type="evidence" value="ECO:0007669"/>
    <property type="project" value="EnsemblFungi"/>
</dbReference>
<feature type="compositionally biased region" description="Low complexity" evidence="1">
    <location>
        <begin position="334"/>
        <end position="344"/>
    </location>
</feature>
<gene>
    <name evidence="2" type="primary">TPHA0A04290</name>
    <name evidence="2" type="ordered locus">TPHA_0A04290</name>
</gene>
<accession>G8BNM5</accession>
<feature type="compositionally biased region" description="Basic and acidic residues" evidence="1">
    <location>
        <begin position="217"/>
        <end position="239"/>
    </location>
</feature>
<dbReference type="OrthoDB" id="4069381at2759"/>
<feature type="region of interest" description="Disordered" evidence="1">
    <location>
        <begin position="106"/>
        <end position="160"/>
    </location>
</feature>
<feature type="compositionally biased region" description="Basic and acidic residues" evidence="1">
    <location>
        <begin position="106"/>
        <end position="155"/>
    </location>
</feature>